<evidence type="ECO:0000256" key="1">
    <source>
        <dbReference type="SAM" id="Phobius"/>
    </source>
</evidence>
<dbReference type="EMBL" id="QPKB01000006">
    <property type="protein sequence ID" value="RWR86376.1"/>
    <property type="molecule type" value="Genomic_DNA"/>
</dbReference>
<keyword evidence="1" id="KW-0812">Transmembrane</keyword>
<accession>A0A443P6N2</accession>
<feature type="transmembrane region" description="Helical" evidence="1">
    <location>
        <begin position="34"/>
        <end position="52"/>
    </location>
</feature>
<organism evidence="2 3">
    <name type="scientific">Cinnamomum micranthum f. kanehirae</name>
    <dbReference type="NCBI Taxonomy" id="337451"/>
    <lineage>
        <taxon>Eukaryota</taxon>
        <taxon>Viridiplantae</taxon>
        <taxon>Streptophyta</taxon>
        <taxon>Embryophyta</taxon>
        <taxon>Tracheophyta</taxon>
        <taxon>Spermatophyta</taxon>
        <taxon>Magnoliopsida</taxon>
        <taxon>Magnoliidae</taxon>
        <taxon>Laurales</taxon>
        <taxon>Lauraceae</taxon>
        <taxon>Cinnamomum</taxon>
    </lineage>
</organism>
<name>A0A443P6N2_9MAGN</name>
<dbReference type="Proteomes" id="UP000283530">
    <property type="component" value="Unassembled WGS sequence"/>
</dbReference>
<protein>
    <submittedName>
        <fullName evidence="2">Uncharacterized protein</fullName>
    </submittedName>
</protein>
<keyword evidence="3" id="KW-1185">Reference proteome</keyword>
<gene>
    <name evidence="2" type="ORF">CKAN_01527200</name>
</gene>
<reference evidence="2 3" key="1">
    <citation type="journal article" date="2019" name="Nat. Plants">
        <title>Stout camphor tree genome fills gaps in understanding of flowering plant genome evolution.</title>
        <authorList>
            <person name="Chaw S.M."/>
            <person name="Liu Y.C."/>
            <person name="Wu Y.W."/>
            <person name="Wang H.Y."/>
            <person name="Lin C.I."/>
            <person name="Wu C.S."/>
            <person name="Ke H.M."/>
            <person name="Chang L.Y."/>
            <person name="Hsu C.Y."/>
            <person name="Yang H.T."/>
            <person name="Sudianto E."/>
            <person name="Hsu M.H."/>
            <person name="Wu K.P."/>
            <person name="Wang L.N."/>
            <person name="Leebens-Mack J.H."/>
            <person name="Tsai I.J."/>
        </authorList>
    </citation>
    <scope>NUCLEOTIDE SEQUENCE [LARGE SCALE GENOMIC DNA]</scope>
    <source>
        <strain evidence="3">cv. Chaw 1501</strain>
        <tissue evidence="2">Young leaves</tissue>
    </source>
</reference>
<evidence type="ECO:0000313" key="3">
    <source>
        <dbReference type="Proteomes" id="UP000283530"/>
    </source>
</evidence>
<keyword evidence="1" id="KW-0472">Membrane</keyword>
<comment type="caution">
    <text evidence="2">The sequence shown here is derived from an EMBL/GenBank/DDBJ whole genome shotgun (WGS) entry which is preliminary data.</text>
</comment>
<dbReference type="STRING" id="337451.A0A443P6N2"/>
<dbReference type="AlphaFoldDB" id="A0A443P6N2"/>
<proteinExistence type="predicted"/>
<evidence type="ECO:0000313" key="2">
    <source>
        <dbReference type="EMBL" id="RWR86376.1"/>
    </source>
</evidence>
<sequence length="113" mass="12595">MTYIAFALLCSSSFSKNTKAILGNLNNRNKPRSPILLISVSAAAITSLFIFYSSSSSLLEFSFSSPKALKNLLRDRNQRHSLDKHLYWGDRIDCPGKHCDSCEGLGHQESSLR</sequence>
<dbReference type="OrthoDB" id="785876at2759"/>
<keyword evidence="1" id="KW-1133">Transmembrane helix</keyword>